<protein>
    <submittedName>
        <fullName evidence="1">Uncharacterized protein</fullName>
    </submittedName>
</protein>
<dbReference type="AlphaFoldDB" id="A0A2X0R6H3"/>
<reference evidence="1" key="1">
    <citation type="submission" date="2018-05" db="EMBL/GenBank/DDBJ databases">
        <authorList>
            <person name="Lanie J.A."/>
            <person name="Ng W.-L."/>
            <person name="Kazmierczak K.M."/>
            <person name="Andrzejewski T.M."/>
            <person name="Davidsen T.M."/>
            <person name="Wayne K.J."/>
            <person name="Tettelin H."/>
            <person name="Glass J.I."/>
            <person name="Rusch D."/>
            <person name="Podicherti R."/>
            <person name="Tsui H.-C.T."/>
            <person name="Winkler M.E."/>
        </authorList>
    </citation>
    <scope>NUCLEOTIDE SEQUENCE</scope>
    <source>
        <strain evidence="1">KNB</strain>
    </source>
</reference>
<organism evidence="1">
    <name type="scientific">Candidatus Nitrotoga fabula</name>
    <dbReference type="NCBI Taxonomy" id="2182327"/>
    <lineage>
        <taxon>Bacteria</taxon>
        <taxon>Pseudomonadati</taxon>
        <taxon>Pseudomonadota</taxon>
        <taxon>Betaproteobacteria</taxon>
        <taxon>Nitrosomonadales</taxon>
        <taxon>Gallionellaceae</taxon>
        <taxon>Candidatus Nitrotoga</taxon>
    </lineage>
</organism>
<name>A0A2X0R6H3_9PROT</name>
<dbReference type="EMBL" id="LS423452">
    <property type="protein sequence ID" value="SPS05572.1"/>
    <property type="molecule type" value="Genomic_DNA"/>
</dbReference>
<gene>
    <name evidence="1" type="ORF">NITFAB_1162</name>
</gene>
<accession>A0A2X0R6H3</accession>
<proteinExistence type="predicted"/>
<evidence type="ECO:0000313" key="1">
    <source>
        <dbReference type="EMBL" id="SPS05572.1"/>
    </source>
</evidence>
<sequence>MALVQQALTSQPEAFILVAIIKANKGPKINDQEILSIVMCSKYDVF</sequence>